<proteinExistence type="predicted"/>
<comment type="caution">
    <text evidence="4">The sequence shown here is derived from an EMBL/GenBank/DDBJ whole genome shotgun (WGS) entry which is preliminary data.</text>
</comment>
<reference evidence="4 5" key="1">
    <citation type="submission" date="2021-05" db="EMBL/GenBank/DDBJ databases">
        <title>Genome Assembly of Synthetic Allotetraploid Brassica napus Reveals Homoeologous Exchanges between Subgenomes.</title>
        <authorList>
            <person name="Davis J.T."/>
        </authorList>
    </citation>
    <scope>NUCLEOTIDE SEQUENCE [LARGE SCALE GENOMIC DNA]</scope>
    <source>
        <strain evidence="5">cv. Da-Ae</strain>
        <tissue evidence="4">Seedling</tissue>
    </source>
</reference>
<keyword evidence="1" id="KW-0521">NADP</keyword>
<sequence length="909" mass="101727">MFVTIIIGAKINKEIEYKVCVWRKCKNGFSTLLEETIGNTIFSLKDSRLLQKKDERRRKGGLRHRSFWLHSFLDCEAFAPSWLHRQGYPDAAKTEHLLALEGAKERLKLFKADLLEECSFEQAIECCDAVFHTASPVKFIVTNPQTELIDPALKGTMNVLNTCKKTSSVKRVIVTSSMAAVIVRQPPLEPNDVVDESFFSDPSVCMETEYWYPLSKTLAENVAWQFSKENGMDMVFINPGFIIGPLLQPTLNFSVEMIVDMINGKNPFNSIYYRFVDVRDVALAHVKALETPSANGRYIMDGASMTIYEIKEIMRELFPDMCVADTKEEGEIKEIIYKVCVEKVKNLGVEFTPLKSSLRDTIISLKEKCLIVTFGDILSEFFNREMNGGGKVVCVTGASGYIASWIVKLLLLRGYTVRATVQNPTDTAETEHLLALEGAKERLKLFKADLLEDCSFEKAIEGCDAVFHTASPVKFIVTDPQTELIDPAVKGTLNVLNTCKKTSSVKRVIVTSSTAAVLVRQPPLEPNDVVDETFFSDPSVCMERKLWYPLSKTLAENVAWQFAKDNGMDMVVVNPGFIIGPLLQPTLNFSVEIIVDMVKGKNPFNCRYYSFVDVRDVALAHVKALETPSANGRYIISGPSVTINHIKETMRELFPKLCIDDTNGEGLMDGVNCTICVDKTELIDPAVKGTINVLNTCKKTSSVKRVILTSSTAAVLVRPLEPNDVVDETFFSDPSVCTELKLWYPLSKTLAENAAWQFTKDNAMDMVVIIPGFVIGPLLQPTLNFSDGFIVDMINGKNPFNCINYRFVDVRDVALAHVKALETPSANGRYLIDGPSMMTIYEIRETMRELFPDLCIADMNGESEMKDIMTKEIIYEVCVEKVKNLGIEFTPLKSSLTDTIISLKDKCLL</sequence>
<feature type="domain" description="NAD-dependent epimerase/dehydratase" evidence="3">
    <location>
        <begin position="679"/>
        <end position="827"/>
    </location>
</feature>
<accession>A0ABQ8CVQ6</accession>
<dbReference type="PANTHER" id="PTHR10366">
    <property type="entry name" value="NAD DEPENDENT EPIMERASE/DEHYDRATASE"/>
    <property type="match status" value="1"/>
</dbReference>
<dbReference type="InterPro" id="IPR001509">
    <property type="entry name" value="Epimerase_deHydtase"/>
</dbReference>
<dbReference type="SUPFAM" id="SSF51735">
    <property type="entry name" value="NAD(P)-binding Rossmann-fold domains"/>
    <property type="match status" value="3"/>
</dbReference>
<dbReference type="Gene3D" id="3.40.50.720">
    <property type="entry name" value="NAD(P)-binding Rossmann-like Domain"/>
    <property type="match status" value="3"/>
</dbReference>
<gene>
    <name evidence="4" type="ORF">HID58_021127</name>
</gene>
<protein>
    <recommendedName>
        <fullName evidence="3">NAD-dependent epimerase/dehydratase domain-containing protein</fullName>
    </recommendedName>
</protein>
<keyword evidence="2" id="KW-0560">Oxidoreductase</keyword>
<evidence type="ECO:0000259" key="3">
    <source>
        <dbReference type="Pfam" id="PF01370"/>
    </source>
</evidence>
<dbReference type="Proteomes" id="UP000824890">
    <property type="component" value="Unassembled WGS sequence"/>
</dbReference>
<evidence type="ECO:0000313" key="5">
    <source>
        <dbReference type="Proteomes" id="UP000824890"/>
    </source>
</evidence>
<dbReference type="InterPro" id="IPR036291">
    <property type="entry name" value="NAD(P)-bd_dom_sf"/>
</dbReference>
<evidence type="ECO:0000256" key="2">
    <source>
        <dbReference type="ARBA" id="ARBA00023002"/>
    </source>
</evidence>
<evidence type="ECO:0000256" key="1">
    <source>
        <dbReference type="ARBA" id="ARBA00022857"/>
    </source>
</evidence>
<name>A0ABQ8CVQ6_BRANA</name>
<dbReference type="Pfam" id="PF01370">
    <property type="entry name" value="Epimerase"/>
    <property type="match status" value="3"/>
</dbReference>
<evidence type="ECO:0000313" key="4">
    <source>
        <dbReference type="EMBL" id="KAH0921109.1"/>
    </source>
</evidence>
<dbReference type="EMBL" id="JAGKQM010000006">
    <property type="protein sequence ID" value="KAH0921109.1"/>
    <property type="molecule type" value="Genomic_DNA"/>
</dbReference>
<dbReference type="PANTHER" id="PTHR10366:SF598">
    <property type="entry name" value="NAD(P)-BINDING ROSSMANN-FOLD SUPERFAMILY PROTEIN"/>
    <property type="match status" value="1"/>
</dbReference>
<dbReference type="CDD" id="cd08958">
    <property type="entry name" value="FR_SDR_e"/>
    <property type="match status" value="2"/>
</dbReference>
<keyword evidence="5" id="KW-1185">Reference proteome</keyword>
<feature type="domain" description="NAD-dependent epimerase/dehydratase" evidence="3">
    <location>
        <begin position="393"/>
        <end position="631"/>
    </location>
</feature>
<feature type="domain" description="NAD-dependent epimerase/dehydratase" evidence="3">
    <location>
        <begin position="102"/>
        <end position="295"/>
    </location>
</feature>
<organism evidence="4 5">
    <name type="scientific">Brassica napus</name>
    <name type="common">Rape</name>
    <dbReference type="NCBI Taxonomy" id="3708"/>
    <lineage>
        <taxon>Eukaryota</taxon>
        <taxon>Viridiplantae</taxon>
        <taxon>Streptophyta</taxon>
        <taxon>Embryophyta</taxon>
        <taxon>Tracheophyta</taxon>
        <taxon>Spermatophyta</taxon>
        <taxon>Magnoliopsida</taxon>
        <taxon>eudicotyledons</taxon>
        <taxon>Gunneridae</taxon>
        <taxon>Pentapetalae</taxon>
        <taxon>rosids</taxon>
        <taxon>malvids</taxon>
        <taxon>Brassicales</taxon>
        <taxon>Brassicaceae</taxon>
        <taxon>Brassiceae</taxon>
        <taxon>Brassica</taxon>
    </lineage>
</organism>
<dbReference type="InterPro" id="IPR050425">
    <property type="entry name" value="NAD(P)_dehydrat-like"/>
</dbReference>